<evidence type="ECO:0000313" key="3">
    <source>
        <dbReference type="Proteomes" id="UP000008311"/>
    </source>
</evidence>
<dbReference type="EMBL" id="EQ974055">
    <property type="protein sequence ID" value="EEF34672.1"/>
    <property type="molecule type" value="Genomic_DNA"/>
</dbReference>
<dbReference type="GO" id="GO:0003676">
    <property type="term" value="F:nucleic acid binding"/>
    <property type="evidence" value="ECO:0007669"/>
    <property type="project" value="InterPro"/>
</dbReference>
<dbReference type="CDD" id="cd06222">
    <property type="entry name" value="RNase_H_like"/>
    <property type="match status" value="1"/>
</dbReference>
<dbReference type="Pfam" id="PF13456">
    <property type="entry name" value="RVT_3"/>
    <property type="match status" value="1"/>
</dbReference>
<evidence type="ECO:0000259" key="1">
    <source>
        <dbReference type="Pfam" id="PF13456"/>
    </source>
</evidence>
<dbReference type="PANTHER" id="PTHR47074:SF79">
    <property type="entry name" value="PUTATIVE-RELATED"/>
    <property type="match status" value="1"/>
</dbReference>
<dbReference type="InterPro" id="IPR012337">
    <property type="entry name" value="RNaseH-like_sf"/>
</dbReference>
<dbReference type="InterPro" id="IPR036397">
    <property type="entry name" value="RNaseH_sf"/>
</dbReference>
<dbReference type="InterPro" id="IPR052929">
    <property type="entry name" value="RNase_H-like_EbsB-rel"/>
</dbReference>
<accession>B9SNZ4</accession>
<gene>
    <name evidence="2" type="ORF">RCOM_0440520</name>
</gene>
<feature type="domain" description="RNase H type-1" evidence="1">
    <location>
        <begin position="44"/>
        <end position="143"/>
    </location>
</feature>
<dbReference type="Proteomes" id="UP000008311">
    <property type="component" value="Unassembled WGS sequence"/>
</dbReference>
<proteinExistence type="predicted"/>
<protein>
    <recommendedName>
        <fullName evidence="1">RNase H type-1 domain-containing protein</fullName>
    </recommendedName>
</protein>
<keyword evidence="3" id="KW-1185">Reference proteome</keyword>
<sequence length="150" mass="16316">MEEALAKRIPQVSGNYDLDKSVGISARVCRSGIHPLMIGLSATFDDAFQKQNKKGAYDCVLQDGEGHMVGCKFQTLQYCTSVALVKALGLRGALQLAKKKRIPKVIIEGDAKTIMDMVNGLQTTAQEVATVIGDILELSTSFVNRLYFCS</sequence>
<dbReference type="AlphaFoldDB" id="B9SNZ4"/>
<dbReference type="InterPro" id="IPR002156">
    <property type="entry name" value="RNaseH_domain"/>
</dbReference>
<dbReference type="SUPFAM" id="SSF53098">
    <property type="entry name" value="Ribonuclease H-like"/>
    <property type="match status" value="1"/>
</dbReference>
<dbReference type="PANTHER" id="PTHR47074">
    <property type="entry name" value="BNAC02G40300D PROTEIN"/>
    <property type="match status" value="1"/>
</dbReference>
<reference evidence="3" key="1">
    <citation type="journal article" date="2010" name="Nat. Biotechnol.">
        <title>Draft genome sequence of the oilseed species Ricinus communis.</title>
        <authorList>
            <person name="Chan A.P."/>
            <person name="Crabtree J."/>
            <person name="Zhao Q."/>
            <person name="Lorenzi H."/>
            <person name="Orvis J."/>
            <person name="Puiu D."/>
            <person name="Melake-Berhan A."/>
            <person name="Jones K.M."/>
            <person name="Redman J."/>
            <person name="Chen G."/>
            <person name="Cahoon E.B."/>
            <person name="Gedil M."/>
            <person name="Stanke M."/>
            <person name="Haas B.J."/>
            <person name="Wortman J.R."/>
            <person name="Fraser-Liggett C.M."/>
            <person name="Ravel J."/>
            <person name="Rabinowicz P.D."/>
        </authorList>
    </citation>
    <scope>NUCLEOTIDE SEQUENCE [LARGE SCALE GENOMIC DNA]</scope>
    <source>
        <strain evidence="3">cv. Hale</strain>
    </source>
</reference>
<dbReference type="GO" id="GO:0004523">
    <property type="term" value="F:RNA-DNA hybrid ribonuclease activity"/>
    <property type="evidence" value="ECO:0007669"/>
    <property type="project" value="InterPro"/>
</dbReference>
<evidence type="ECO:0000313" key="2">
    <source>
        <dbReference type="EMBL" id="EEF34672.1"/>
    </source>
</evidence>
<organism evidence="2 3">
    <name type="scientific">Ricinus communis</name>
    <name type="common">Castor bean</name>
    <dbReference type="NCBI Taxonomy" id="3988"/>
    <lineage>
        <taxon>Eukaryota</taxon>
        <taxon>Viridiplantae</taxon>
        <taxon>Streptophyta</taxon>
        <taxon>Embryophyta</taxon>
        <taxon>Tracheophyta</taxon>
        <taxon>Spermatophyta</taxon>
        <taxon>Magnoliopsida</taxon>
        <taxon>eudicotyledons</taxon>
        <taxon>Gunneridae</taxon>
        <taxon>Pentapetalae</taxon>
        <taxon>rosids</taxon>
        <taxon>fabids</taxon>
        <taxon>Malpighiales</taxon>
        <taxon>Euphorbiaceae</taxon>
        <taxon>Acalyphoideae</taxon>
        <taxon>Acalypheae</taxon>
        <taxon>Ricinus</taxon>
    </lineage>
</organism>
<dbReference type="InterPro" id="IPR044730">
    <property type="entry name" value="RNase_H-like_dom_plant"/>
</dbReference>
<dbReference type="Gene3D" id="3.30.420.10">
    <property type="entry name" value="Ribonuclease H-like superfamily/Ribonuclease H"/>
    <property type="match status" value="1"/>
</dbReference>
<dbReference type="InParanoid" id="B9SNZ4"/>
<name>B9SNZ4_RICCO</name>